<protein>
    <submittedName>
        <fullName evidence="3">LysR family nitrogen assimilation transcriptional regulator</fullName>
    </submittedName>
</protein>
<dbReference type="GO" id="GO:2000142">
    <property type="term" value="P:regulation of DNA-templated transcription initiation"/>
    <property type="evidence" value="ECO:0007669"/>
    <property type="project" value="TreeGrafter"/>
</dbReference>
<organism evidence="3 4">
    <name type="scientific">Paralcaligenes ureilyticus</name>
    <dbReference type="NCBI Taxonomy" id="627131"/>
    <lineage>
        <taxon>Bacteria</taxon>
        <taxon>Pseudomonadati</taxon>
        <taxon>Pseudomonadota</taxon>
        <taxon>Betaproteobacteria</taxon>
        <taxon>Burkholderiales</taxon>
        <taxon>Alcaligenaceae</taxon>
        <taxon>Paralcaligenes</taxon>
    </lineage>
</organism>
<dbReference type="PANTHER" id="PTHR30293">
    <property type="entry name" value="TRANSCRIPTIONAL REGULATORY PROTEIN NAC-RELATED"/>
    <property type="match status" value="1"/>
</dbReference>
<dbReference type="RefSeq" id="WP_132580900.1">
    <property type="nucleotide sequence ID" value="NZ_SMAJ01000004.1"/>
</dbReference>
<keyword evidence="4" id="KW-1185">Reference proteome</keyword>
<evidence type="ECO:0000256" key="1">
    <source>
        <dbReference type="ARBA" id="ARBA00023159"/>
    </source>
</evidence>
<dbReference type="InterPro" id="IPR036390">
    <property type="entry name" value="WH_DNA-bd_sf"/>
</dbReference>
<dbReference type="Pfam" id="PF03466">
    <property type="entry name" value="LysR_substrate"/>
    <property type="match status" value="1"/>
</dbReference>
<dbReference type="Proteomes" id="UP000295525">
    <property type="component" value="Unassembled WGS sequence"/>
</dbReference>
<dbReference type="InterPro" id="IPR005119">
    <property type="entry name" value="LysR_subst-bd"/>
</dbReference>
<dbReference type="EMBL" id="SMAJ01000004">
    <property type="protein sequence ID" value="TCT08880.1"/>
    <property type="molecule type" value="Genomic_DNA"/>
</dbReference>
<dbReference type="Gene3D" id="1.10.10.10">
    <property type="entry name" value="Winged helix-like DNA-binding domain superfamily/Winged helix DNA-binding domain"/>
    <property type="match status" value="1"/>
</dbReference>
<dbReference type="Gene3D" id="3.40.190.290">
    <property type="match status" value="1"/>
</dbReference>
<proteinExistence type="predicted"/>
<evidence type="ECO:0000259" key="2">
    <source>
        <dbReference type="Pfam" id="PF03466"/>
    </source>
</evidence>
<comment type="caution">
    <text evidence="3">The sequence shown here is derived from an EMBL/GenBank/DDBJ whole genome shotgun (WGS) entry which is preliminary data.</text>
</comment>
<dbReference type="SUPFAM" id="SSF53850">
    <property type="entry name" value="Periplasmic binding protein-like II"/>
    <property type="match status" value="1"/>
</dbReference>
<name>A0A4R3M6D9_9BURK</name>
<accession>A0A4R3M6D9</accession>
<gene>
    <name evidence="3" type="ORF">EDC26_10438</name>
</gene>
<evidence type="ECO:0000313" key="4">
    <source>
        <dbReference type="Proteomes" id="UP000295525"/>
    </source>
</evidence>
<evidence type="ECO:0000313" key="3">
    <source>
        <dbReference type="EMBL" id="TCT08880.1"/>
    </source>
</evidence>
<dbReference type="AlphaFoldDB" id="A0A4R3M6D9"/>
<reference evidence="3 4" key="1">
    <citation type="submission" date="2019-03" db="EMBL/GenBank/DDBJ databases">
        <title>Genomic Encyclopedia of Type Strains, Phase IV (KMG-IV): sequencing the most valuable type-strain genomes for metagenomic binning, comparative biology and taxonomic classification.</title>
        <authorList>
            <person name="Goeker M."/>
        </authorList>
    </citation>
    <scope>NUCLEOTIDE SEQUENCE [LARGE SCALE GENOMIC DNA]</scope>
    <source>
        <strain evidence="3 4">DSM 24591</strain>
    </source>
</reference>
<dbReference type="SUPFAM" id="SSF46785">
    <property type="entry name" value="Winged helix' DNA-binding domain"/>
    <property type="match status" value="1"/>
</dbReference>
<dbReference type="PANTHER" id="PTHR30293:SF0">
    <property type="entry name" value="NITROGEN ASSIMILATION REGULATORY PROTEIN NAC"/>
    <property type="match status" value="1"/>
</dbReference>
<dbReference type="InterPro" id="IPR036388">
    <property type="entry name" value="WH-like_DNA-bd_sf"/>
</dbReference>
<feature type="domain" description="LysR substrate-binding" evidence="2">
    <location>
        <begin position="104"/>
        <end position="298"/>
    </location>
</feature>
<sequence length="310" mass="34226">MFKSSTANYLNLEHLFWFTRIVEAGGLHRASTAFVVPLNILEQRVRDLGRELGVELFTIKGSTEVLTEAGTRLYEHAVDLLSRTRTACNQVERVARNPAEMAIVGLPPTLALSLTAAMSREFRKALPTAKLRFVEGMSGYIREWLATGRIDVGVLYDSPNVLGEKLWKEALYVIGDPSLLPENGDFPFTGLGSLPLILPSPAHGLRLLINRYAEQHSMKLNVILEASSLNMTLDLVAQKLGCTILPHTVLCDTHPVYAGLRCRMLTNPSIYRGIVLATSTNKPVSPAIRALLQVARAEIRRLNSANQLLC</sequence>
<keyword evidence="1" id="KW-0010">Activator</keyword>
<dbReference type="GO" id="GO:0003700">
    <property type="term" value="F:DNA-binding transcription factor activity"/>
    <property type="evidence" value="ECO:0007669"/>
    <property type="project" value="TreeGrafter"/>
</dbReference>
<dbReference type="OrthoDB" id="8587114at2"/>